<accession>A0A4U7N5D6</accession>
<organism evidence="2 3">
    <name type="scientific">Shimia litoralis</name>
    <dbReference type="NCBI Taxonomy" id="420403"/>
    <lineage>
        <taxon>Bacteria</taxon>
        <taxon>Pseudomonadati</taxon>
        <taxon>Pseudomonadota</taxon>
        <taxon>Alphaproteobacteria</taxon>
        <taxon>Rhodobacterales</taxon>
        <taxon>Roseobacteraceae</taxon>
    </lineage>
</organism>
<evidence type="ECO:0000256" key="1">
    <source>
        <dbReference type="SAM" id="MobiDB-lite"/>
    </source>
</evidence>
<dbReference type="EMBL" id="SULI01000007">
    <property type="protein sequence ID" value="TKZ21022.1"/>
    <property type="molecule type" value="Genomic_DNA"/>
</dbReference>
<dbReference type="Proteomes" id="UP000306575">
    <property type="component" value="Unassembled WGS sequence"/>
</dbReference>
<reference evidence="2 3" key="1">
    <citation type="submission" date="2019-04" db="EMBL/GenBank/DDBJ databases">
        <title>Genome sequence of Pelagicola litoralis CL-ES2.</title>
        <authorList>
            <person name="Cao J."/>
        </authorList>
    </citation>
    <scope>NUCLEOTIDE SEQUENCE [LARGE SCALE GENOMIC DNA]</scope>
    <source>
        <strain evidence="2 3">CL-ES2</strain>
    </source>
</reference>
<evidence type="ECO:0000313" key="3">
    <source>
        <dbReference type="Proteomes" id="UP000306575"/>
    </source>
</evidence>
<evidence type="ECO:0000313" key="2">
    <source>
        <dbReference type="EMBL" id="TKZ21022.1"/>
    </source>
</evidence>
<dbReference type="OrthoDB" id="7861191at2"/>
<protein>
    <recommendedName>
        <fullName evidence="4">Cobalt chelatase</fullName>
    </recommendedName>
</protein>
<name>A0A4U7N5D6_9RHOB</name>
<evidence type="ECO:0008006" key="4">
    <source>
        <dbReference type="Google" id="ProtNLM"/>
    </source>
</evidence>
<dbReference type="AlphaFoldDB" id="A0A4U7N5D6"/>
<comment type="caution">
    <text evidence="2">The sequence shown here is derived from an EMBL/GenBank/DDBJ whole genome shotgun (WGS) entry which is preliminary data.</text>
</comment>
<proteinExistence type="predicted"/>
<gene>
    <name evidence="2" type="ORF">FAP39_07860</name>
</gene>
<sequence>MDYKAAGAPRKGTNKPRHQEHNARGTNKNPYARKDAKQELLDRMKAAAVANKDNSPRVG</sequence>
<keyword evidence="3" id="KW-1185">Reference proteome</keyword>
<feature type="region of interest" description="Disordered" evidence="1">
    <location>
        <begin position="1"/>
        <end position="40"/>
    </location>
</feature>